<dbReference type="PANTHER" id="PTHR43257">
    <property type="entry name" value="PYRUVATE DEHYDROGENASE E1 COMPONENT BETA SUBUNIT"/>
    <property type="match status" value="1"/>
</dbReference>
<dbReference type="InterPro" id="IPR009014">
    <property type="entry name" value="Transketo_C/PFOR_II"/>
</dbReference>
<dbReference type="FunFam" id="3.40.50.920:FF:000001">
    <property type="entry name" value="Pyruvate dehydrogenase E1 beta subunit"/>
    <property type="match status" value="1"/>
</dbReference>
<dbReference type="Pfam" id="PF02779">
    <property type="entry name" value="Transket_pyr"/>
    <property type="match status" value="1"/>
</dbReference>
<dbReference type="InterPro" id="IPR005475">
    <property type="entry name" value="Transketolase-like_Pyr-bd"/>
</dbReference>
<gene>
    <name evidence="5" type="ORF">DVS81_00860</name>
</gene>
<organism evidence="5 6">
    <name type="scientific">Candidatus Accumulibacter meliphilus</name>
    <dbReference type="NCBI Taxonomy" id="2211374"/>
    <lineage>
        <taxon>Bacteria</taxon>
        <taxon>Pseudomonadati</taxon>
        <taxon>Pseudomonadota</taxon>
        <taxon>Betaproteobacteria</taxon>
        <taxon>Candidatus Accumulibacter</taxon>
    </lineage>
</organism>
<comment type="caution">
    <text evidence="5">The sequence shown here is derived from an EMBL/GenBank/DDBJ whole genome shotgun (WGS) entry which is preliminary data.</text>
</comment>
<sequence>MPILTPCAAIGEALAEEMHRDPTVLVFGEGVATKRHELVSEFGATRVRNTPLAEGITAGTAAGAGATGLRPVIDLLFAPVLCYAMDELINSAGKLRFISGGQFSFPLVTLAMTGGGWGVGAQHNHNNEAWFVHSPGLKVIMPSSAADFKGLLKSAIRDDNAVLFFIDLALLHEPGEVPDGEHVVPLGKARILRPGADVTLLSYGKTVPSCLAAAEQLAAAGIGAEVIDLRSLKPLDESAILASVHKTGRLVVVHEAARMAGVGAEIAAQVAEKAFTRLRAPIVRLGGPDAPAAASFPLEQAFAPDAAAIFAAARSICGHASPLQALPLGSAAPGNGGQAHL</sequence>
<dbReference type="SUPFAM" id="SSF52518">
    <property type="entry name" value="Thiamin diphosphate-binding fold (THDP-binding)"/>
    <property type="match status" value="1"/>
</dbReference>
<protein>
    <submittedName>
        <fullName evidence="5">Alpha-ketoacid dehydrogenase subunit beta</fullName>
    </submittedName>
</protein>
<dbReference type="Pfam" id="PF02780">
    <property type="entry name" value="Transketolase_C"/>
    <property type="match status" value="1"/>
</dbReference>
<evidence type="ECO:0000256" key="1">
    <source>
        <dbReference type="ARBA" id="ARBA00001964"/>
    </source>
</evidence>
<dbReference type="PANTHER" id="PTHR43257:SF2">
    <property type="entry name" value="PYRUVATE DEHYDROGENASE E1 COMPONENT SUBUNIT BETA"/>
    <property type="match status" value="1"/>
</dbReference>
<dbReference type="GO" id="GO:0016491">
    <property type="term" value="F:oxidoreductase activity"/>
    <property type="evidence" value="ECO:0007669"/>
    <property type="project" value="UniProtKB-KW"/>
</dbReference>
<evidence type="ECO:0000313" key="5">
    <source>
        <dbReference type="EMBL" id="RDE52578.1"/>
    </source>
</evidence>
<evidence type="ECO:0000256" key="3">
    <source>
        <dbReference type="ARBA" id="ARBA00023052"/>
    </source>
</evidence>
<accession>A0A369XYZ6</accession>
<dbReference type="AlphaFoldDB" id="A0A369XYZ6"/>
<evidence type="ECO:0000259" key="4">
    <source>
        <dbReference type="SMART" id="SM00861"/>
    </source>
</evidence>
<dbReference type="Proteomes" id="UP000253831">
    <property type="component" value="Unassembled WGS sequence"/>
</dbReference>
<feature type="domain" description="Transketolase-like pyrimidine-binding" evidence="4">
    <location>
        <begin position="4"/>
        <end position="173"/>
    </location>
</feature>
<evidence type="ECO:0000256" key="2">
    <source>
        <dbReference type="ARBA" id="ARBA00023002"/>
    </source>
</evidence>
<evidence type="ECO:0000313" key="6">
    <source>
        <dbReference type="Proteomes" id="UP000253831"/>
    </source>
</evidence>
<name>A0A369XYZ6_9PROT</name>
<dbReference type="InterPro" id="IPR029061">
    <property type="entry name" value="THDP-binding"/>
</dbReference>
<keyword evidence="2" id="KW-0560">Oxidoreductase</keyword>
<proteinExistence type="predicted"/>
<comment type="cofactor">
    <cofactor evidence="1">
        <name>thiamine diphosphate</name>
        <dbReference type="ChEBI" id="CHEBI:58937"/>
    </cofactor>
</comment>
<dbReference type="SUPFAM" id="SSF52922">
    <property type="entry name" value="TK C-terminal domain-like"/>
    <property type="match status" value="1"/>
</dbReference>
<dbReference type="Gene3D" id="3.40.50.970">
    <property type="match status" value="1"/>
</dbReference>
<keyword evidence="3" id="KW-0786">Thiamine pyrophosphate</keyword>
<dbReference type="EMBL" id="QPGA01000001">
    <property type="protein sequence ID" value="RDE52578.1"/>
    <property type="molecule type" value="Genomic_DNA"/>
</dbReference>
<dbReference type="InterPro" id="IPR033248">
    <property type="entry name" value="Transketolase_C"/>
</dbReference>
<dbReference type="SMART" id="SM00861">
    <property type="entry name" value="Transket_pyr"/>
    <property type="match status" value="1"/>
</dbReference>
<dbReference type="Gene3D" id="3.40.50.920">
    <property type="match status" value="1"/>
</dbReference>
<reference evidence="5 6" key="1">
    <citation type="submission" date="2018-05" db="EMBL/GenBank/DDBJ databases">
        <title>Integrated omic analyses show evidence that a Ca. Accumulibacter phosphatis strain performs denitrification under micro-aerobic conditions.</title>
        <authorList>
            <person name="Camejo P.Y."/>
            <person name="Katherine M.D."/>
            <person name="Daniel N.R."/>
        </authorList>
    </citation>
    <scope>NUCLEOTIDE SEQUENCE [LARGE SCALE GENOMIC DNA]</scope>
    <source>
        <strain evidence="5">UW-LDO-IC</strain>
    </source>
</reference>